<dbReference type="WBParaSite" id="EgrG_000768800">
    <property type="protein sequence ID" value="EgrG_000768800"/>
    <property type="gene ID" value="EgrG_000768800"/>
</dbReference>
<accession>A0A068W7K8</accession>
<sequence length="571" mass="62923">MADALALTTMMQCKESHCEQSIVSISKAPNFRVIWDLLYVWQCTLLIENGNKRDAFGPPEAINASALFSPWLCELRQDSITSFCDLVNRLIKKLEVAPEVYSFFPDSLLADQLVDSKRRQDAFEPLKVTNGSATVICIDNVWQWDPISAVNAYLRSASIVDQIFTRLPCSEEGHTLVDWRRLSKSRDFPSLQMILATSTSEAGRQLLMDLFLCQKQAEEIKLIQMSLIDVALNLNTPDVDKLIKSAEPFQAIPRAVFNILCQRKRYDYLPVVELAVAAAEAKAAATPEALKVGSTATSASVEGLLRRYENALMLAHSEDAASDASLLTDDDGLQHCRPILLNALRDASQLDNPDEVLLVLIRFIWLLPSRGCNPNSRANAPLINTIDSIFQTATSTASFKGSALEKFLKMHNPESMGRCLLGAAYRRHLLPAYRESVRYVGFPQLVSPVVQMFKDLTAAHHQPSAASSALQSLRHRSTVSAAGSTASDSSDPTLLSNVSKFIAMSGVVVGRRAPAPYAAPLVILVIHGTITWTLARDIVSAVTRNAPQSLEVLIVCNFLLRGRDVFHQCLL</sequence>
<dbReference type="Proteomes" id="UP000492820">
    <property type="component" value="Unassembled WGS sequence"/>
</dbReference>
<dbReference type="EMBL" id="LK028576">
    <property type="protein sequence ID" value="CDS15293.1"/>
    <property type="molecule type" value="Genomic_DNA"/>
</dbReference>
<reference evidence="3" key="3">
    <citation type="submission" date="2020-10" db="UniProtKB">
        <authorList>
            <consortium name="WormBaseParasite"/>
        </authorList>
    </citation>
    <scope>IDENTIFICATION</scope>
</reference>
<evidence type="ECO:0000313" key="1">
    <source>
        <dbReference type="EMBL" id="CDS15293.1"/>
    </source>
</evidence>
<dbReference type="AlphaFoldDB" id="A0A068W7K8"/>
<reference evidence="1 2" key="1">
    <citation type="journal article" date="2013" name="Nature">
        <title>The genomes of four tapeworm species reveal adaptations to parasitism.</title>
        <authorList>
            <person name="Tsai I.J."/>
            <person name="Zarowiecki M."/>
            <person name="Holroyd N."/>
            <person name="Garciarrubio A."/>
            <person name="Sanchez-Flores A."/>
            <person name="Brooks K.L."/>
            <person name="Tracey A."/>
            <person name="Bobes R.J."/>
            <person name="Fragoso G."/>
            <person name="Sciutto E."/>
            <person name="Aslett M."/>
            <person name="Beasley H."/>
            <person name="Bennett H.M."/>
            <person name="Cai J."/>
            <person name="Camicia F."/>
            <person name="Clark R."/>
            <person name="Cucher M."/>
            <person name="De Silva N."/>
            <person name="Day T.A."/>
            <person name="Deplazes P."/>
            <person name="Estrada K."/>
            <person name="Fernandez C."/>
            <person name="Holland P.W."/>
            <person name="Hou J."/>
            <person name="Hu S."/>
            <person name="Huckvale T."/>
            <person name="Hung S.S."/>
            <person name="Kamenetzky L."/>
            <person name="Keane J.A."/>
            <person name="Kiss F."/>
            <person name="Koziol U."/>
            <person name="Lambert O."/>
            <person name="Liu K."/>
            <person name="Luo X."/>
            <person name="Luo Y."/>
            <person name="Macchiaroli N."/>
            <person name="Nichol S."/>
            <person name="Paps J."/>
            <person name="Parkinson J."/>
            <person name="Pouchkina-Stantcheva N."/>
            <person name="Riddiford N."/>
            <person name="Rosenzvit M."/>
            <person name="Salinas G."/>
            <person name="Wasmuth J.D."/>
            <person name="Zamanian M."/>
            <person name="Zheng Y."/>
            <person name="Cai X."/>
            <person name="Soberon X."/>
            <person name="Olson P.D."/>
            <person name="Laclette J.P."/>
            <person name="Brehm K."/>
            <person name="Berriman M."/>
            <person name="Garciarrubio A."/>
            <person name="Bobes R.J."/>
            <person name="Fragoso G."/>
            <person name="Sanchez-Flores A."/>
            <person name="Estrada K."/>
            <person name="Cevallos M.A."/>
            <person name="Morett E."/>
            <person name="Gonzalez V."/>
            <person name="Portillo T."/>
            <person name="Ochoa-Leyva A."/>
            <person name="Jose M.V."/>
            <person name="Sciutto E."/>
            <person name="Landa A."/>
            <person name="Jimenez L."/>
            <person name="Valdes V."/>
            <person name="Carrero J.C."/>
            <person name="Larralde C."/>
            <person name="Morales-Montor J."/>
            <person name="Limon-Lason J."/>
            <person name="Soberon X."/>
            <person name="Laclette J.P."/>
        </authorList>
    </citation>
    <scope>NUCLEOTIDE SEQUENCE [LARGE SCALE GENOMIC DNA]</scope>
</reference>
<organism evidence="1">
    <name type="scientific">Echinococcus granulosus</name>
    <name type="common">Hydatid tapeworm</name>
    <dbReference type="NCBI Taxonomy" id="6210"/>
    <lineage>
        <taxon>Eukaryota</taxon>
        <taxon>Metazoa</taxon>
        <taxon>Spiralia</taxon>
        <taxon>Lophotrochozoa</taxon>
        <taxon>Platyhelminthes</taxon>
        <taxon>Cestoda</taxon>
        <taxon>Eucestoda</taxon>
        <taxon>Cyclophyllidea</taxon>
        <taxon>Taeniidae</taxon>
        <taxon>Echinococcus</taxon>
        <taxon>Echinococcus granulosus group</taxon>
    </lineage>
</organism>
<evidence type="ECO:0000313" key="2">
    <source>
        <dbReference type="Proteomes" id="UP000492820"/>
    </source>
</evidence>
<name>A0A068W7K8_ECHGR</name>
<gene>
    <name evidence="1" type="ORF">EgrG_000768800</name>
</gene>
<evidence type="ECO:0000313" key="3">
    <source>
        <dbReference type="WBParaSite" id="EgrG_000768800"/>
    </source>
</evidence>
<protein>
    <submittedName>
        <fullName evidence="1 3">Retrovirus Pol polyprotein from type 1</fullName>
    </submittedName>
</protein>
<proteinExistence type="predicted"/>
<reference evidence="1" key="2">
    <citation type="submission" date="2014-06" db="EMBL/GenBank/DDBJ databases">
        <authorList>
            <person name="Aslett M."/>
        </authorList>
    </citation>
    <scope>NUCLEOTIDE SEQUENCE</scope>
</reference>
<dbReference type="OrthoDB" id="6228668at2759"/>